<proteinExistence type="predicted"/>
<dbReference type="Proteomes" id="UP000231143">
    <property type="component" value="Unassembled WGS sequence"/>
</dbReference>
<name>A0A2H0DZH8_9BACT</name>
<reference evidence="1 2" key="1">
    <citation type="submission" date="2017-09" db="EMBL/GenBank/DDBJ databases">
        <title>Depth-based differentiation of microbial function through sediment-hosted aquifers and enrichment of novel symbionts in the deep terrestrial subsurface.</title>
        <authorList>
            <person name="Probst A.J."/>
            <person name="Ladd B."/>
            <person name="Jarett J.K."/>
            <person name="Geller-Mcgrath D.E."/>
            <person name="Sieber C.M."/>
            <person name="Emerson J.B."/>
            <person name="Anantharaman K."/>
            <person name="Thomas B.C."/>
            <person name="Malmstrom R."/>
            <person name="Stieglmeier M."/>
            <person name="Klingl A."/>
            <person name="Woyke T."/>
            <person name="Ryan C.M."/>
            <person name="Banfield J.F."/>
        </authorList>
    </citation>
    <scope>NUCLEOTIDE SEQUENCE [LARGE SCALE GENOMIC DNA]</scope>
    <source>
        <strain evidence="1">CG22_combo_CG10-13_8_21_14_all_36_13</strain>
    </source>
</reference>
<comment type="caution">
    <text evidence="1">The sequence shown here is derived from an EMBL/GenBank/DDBJ whole genome shotgun (WGS) entry which is preliminary data.</text>
</comment>
<protein>
    <submittedName>
        <fullName evidence="1">Uncharacterized protein</fullName>
    </submittedName>
</protein>
<evidence type="ECO:0000313" key="1">
    <source>
        <dbReference type="EMBL" id="PIP87391.1"/>
    </source>
</evidence>
<sequence>MLSSETYQVEDVALVNKEDTFHEVGDLATEANRIPLFYELRLGKGKLDYSECDFGELLESLIKTADILDRPEVGDAFLALFMEGVRIGEMMSAEELMPFFTEVALNSTLDITLTRGVREIVEK</sequence>
<evidence type="ECO:0000313" key="2">
    <source>
        <dbReference type="Proteomes" id="UP000231143"/>
    </source>
</evidence>
<organism evidence="1 2">
    <name type="scientific">Candidatus Campbellbacteria bacterium CG22_combo_CG10-13_8_21_14_all_36_13</name>
    <dbReference type="NCBI Taxonomy" id="1974529"/>
    <lineage>
        <taxon>Bacteria</taxon>
        <taxon>Candidatus Campbelliibacteriota</taxon>
    </lineage>
</organism>
<gene>
    <name evidence="1" type="ORF">COW81_00385</name>
</gene>
<dbReference type="EMBL" id="PCTT01000006">
    <property type="protein sequence ID" value="PIP87391.1"/>
    <property type="molecule type" value="Genomic_DNA"/>
</dbReference>
<accession>A0A2H0DZH8</accession>
<dbReference type="AlphaFoldDB" id="A0A2H0DZH8"/>